<name>A0AAU7E1S8_9VIRU</name>
<reference evidence="2" key="1">
    <citation type="journal article" date="2024" name="Microbiome">
        <title>Substantial viral diversity in bats and rodents from East Africa: insights into evolution, recombination, and cocirculation.</title>
        <authorList>
            <person name="Wang D."/>
            <person name="Yang X."/>
            <person name="Ren Z."/>
            <person name="Hu B."/>
            <person name="Zhao H."/>
            <person name="Yang K."/>
            <person name="Shi P."/>
            <person name="Zhang Z."/>
            <person name="Feng Q."/>
            <person name="Nawenja C.V."/>
            <person name="Obanda V."/>
            <person name="Robert K."/>
            <person name="Nalikka B."/>
            <person name="Waruhiu C.N."/>
            <person name="Ochola G.O."/>
            <person name="Onyuok S.O."/>
            <person name="Ochieng H."/>
            <person name="Li B."/>
            <person name="Zhu Y."/>
            <person name="Si H."/>
            <person name="Yin J."/>
            <person name="Kristiansen K."/>
            <person name="Jin X."/>
            <person name="Xu X."/>
            <person name="Xiao M."/>
            <person name="Agwanda B."/>
            <person name="Ommeh S."/>
            <person name="Li J."/>
            <person name="Shi Z.L."/>
        </authorList>
    </citation>
    <scope>NUCLEOTIDE SEQUENCE</scope>
    <source>
        <strain evidence="2">2A/Kenya/BAT627/2015</strain>
    </source>
</reference>
<evidence type="ECO:0000256" key="1">
    <source>
        <dbReference type="ARBA" id="ARBA00009338"/>
    </source>
</evidence>
<reference evidence="2" key="2">
    <citation type="submission" date="2024-02" db="EMBL/GenBank/DDBJ databases">
        <authorList>
            <person name="Hu B."/>
        </authorList>
    </citation>
    <scope>NUCLEOTIDE SEQUENCE</scope>
    <source>
        <strain evidence="2">2A/Kenya/BAT627/2015</strain>
    </source>
</reference>
<evidence type="ECO:0000313" key="2">
    <source>
        <dbReference type="EMBL" id="XBH23726.1"/>
    </source>
</evidence>
<dbReference type="Pfam" id="PF04489">
    <property type="entry name" value="DUF570"/>
    <property type="match status" value="1"/>
</dbReference>
<dbReference type="EMBL" id="PP711849">
    <property type="protein sequence ID" value="XBH23726.1"/>
    <property type="molecule type" value="Genomic_DNA"/>
</dbReference>
<sequence>MYGLQSLYRWPAQTTCWATQTTTNVVQTSETTTQDPACVSWAHETAAFETEEDAAALPTQEQDASPVAETVTRPPKPRRVRIHVAKNDSTPRFNPVRAVEHTPELYVHNIWLNTLHGFENHGTGGMEYVQRLHYFPSSPKISSAIIKSLVEYFNGCISTVYKATYADGCIFVRVPTFDHNRVSETASQFGCTNVLLPKLTTLEFYFLVASTDTHPIACEPIVTRGGLCTLMLTYSSQCTPAHTTSYLEAPIADLVMIPFQPHNIIFQGTRFITSDDIQLFPEPSNTSTSCQVSTTQNGDTILIVVEDLVWERTPINSNGRRRLCHFVAWFELDWPGEPITKRTVWNSCQNVKYRRECVEFGINIERIYVKPKNRILACVRTSSLNRIPPSILKKIPTSTAFYMTIRSNRARPGPRMDVDALLMFSRNPKLFFIGDAINIHCHTLNEPNLRELKIVAPYDIAFHRGTHTLRLDITYTFDNRRQFLISGLPGNDDYHVHMQVWEPNTDLRVQMWSNANDLIIARSSPIAVLYCMSFTEGQLCNTSVFKRKTRSGQRFGYIGDMKLPNTNFFIYDI</sequence>
<dbReference type="InterPro" id="IPR007578">
    <property type="entry name" value="Herpes_U10"/>
</dbReference>
<accession>A0AAU7E1S8</accession>
<comment type="similarity">
    <text evidence="1">Belongs to the herpesviridae U10 family.</text>
</comment>
<proteinExistence type="inferred from homology"/>
<organism evidence="2">
    <name type="scientific">Hipposideros bat herpesvirus</name>
    <dbReference type="NCBI Taxonomy" id="3141919"/>
    <lineage>
        <taxon>Viruses</taxon>
        <taxon>Duplodnaviria</taxon>
        <taxon>Heunggongvirae</taxon>
        <taxon>Peploviricota</taxon>
        <taxon>Herviviricetes</taxon>
        <taxon>Herpesvirales</taxon>
    </lineage>
</organism>
<protein>
    <submittedName>
        <fullName evidence="2">Protein UL31</fullName>
    </submittedName>
</protein>